<dbReference type="EMBL" id="JAGFNK010000041">
    <property type="protein sequence ID" value="KAI9510526.1"/>
    <property type="molecule type" value="Genomic_DNA"/>
</dbReference>
<accession>A0ACC0UGZ6</accession>
<protein>
    <submittedName>
        <fullName evidence="1">Uncharacterized protein</fullName>
    </submittedName>
</protein>
<evidence type="ECO:0000313" key="2">
    <source>
        <dbReference type="Proteomes" id="UP001207468"/>
    </source>
</evidence>
<sequence>MNNGPSIFSDPSGHNLPDKPLVVKCTYRTTRKKLTFQSARNCVYDVFQEKIEDCFELGVPFTIRWQDQDKELWVINNESSLNDAIDYYNSGGDGSIISGSASRNSSRHHRITMHVEIWTEYDGPSLSDTASLASREEDSPEGSQTSFIPGELSASSQDDDAVTVSSKGMRALRQGRSDSSLIRKIWSGTSRAGSSSTPDKPPMKQSRSRRFNFNSRPTSIEEKTAESTNGDGRVDGSNHSSLSDTETSLPGVFEQLRLQEESHSLTHQRSMLETELGKTWLQDQSVLPIKATPRASPSINNDSFSLNTDTPLSDRNPNMDIFLQRDERGKYYYAYTGSGSSDSAGDLEYEIVNVMPSSRPQYIPIIGPFLNFTLAGNNIGIQDLLVPEEVTDCSGCGCVLDQIKYICTTCGEKEPQSRAALAAAAADLGMGRGRASPDCYHHKNTTEHKLQEPAYPPRAHRSPDVSYTNVPDPLAHPSNLKPLPALPSSSPTQTIFYRNFGSQSTLVPSSSSESSSPTTRVGYELCAMCFQKIGLHHALSGSVESPSSPTLPPTPQELAIARRSAPKRKGELRHAFLFQSWGSNGWQNIAEQEGISDQCSGCQSSLSGYRYRCAVCDGFPICRACYNDVHNIHPIHPFLEMRVTHPSQSHSHSERLNDDGTCDNADEPSLKHPGVQCFNCQQDIVGARFRCVDCTTIDLDICSNCETAGLPGNLDASDGGHNSSHIMLKIPIPLNMHQVQHVSQRAHGLRHGRDRADLRGGSPLTRSSPSSISSVSAGTVLYGNENLAEGEEDFVHLQVCNSCAEPIVGVRYQCLNCPSLPNSFNLCSDCEIKSHMVHDPMHIFLKIPRPVDMARPLESEFPIIPLLYRTPVGPPPGSPADTSGDPAAYLRDLTHAFALCDRDLRRIVGKWYRCAFCAKDLCADCEALDTHDNTHVFLVFKAPIDMQAFQHFADLENANGSPPVLRANIYLPRQD</sequence>
<keyword evidence="2" id="KW-1185">Reference proteome</keyword>
<evidence type="ECO:0000313" key="1">
    <source>
        <dbReference type="EMBL" id="KAI9510526.1"/>
    </source>
</evidence>
<dbReference type="Proteomes" id="UP001207468">
    <property type="component" value="Unassembled WGS sequence"/>
</dbReference>
<organism evidence="1 2">
    <name type="scientific">Russula earlei</name>
    <dbReference type="NCBI Taxonomy" id="71964"/>
    <lineage>
        <taxon>Eukaryota</taxon>
        <taxon>Fungi</taxon>
        <taxon>Dikarya</taxon>
        <taxon>Basidiomycota</taxon>
        <taxon>Agaricomycotina</taxon>
        <taxon>Agaricomycetes</taxon>
        <taxon>Russulales</taxon>
        <taxon>Russulaceae</taxon>
        <taxon>Russula</taxon>
    </lineage>
</organism>
<comment type="caution">
    <text evidence="1">The sequence shown here is derived from an EMBL/GenBank/DDBJ whole genome shotgun (WGS) entry which is preliminary data.</text>
</comment>
<name>A0ACC0UGZ6_9AGAM</name>
<gene>
    <name evidence="1" type="ORF">F5148DRAFT_976610</name>
</gene>
<reference evidence="1" key="1">
    <citation type="submission" date="2021-03" db="EMBL/GenBank/DDBJ databases">
        <title>Evolutionary priming and transition to the ectomycorrhizal habit in an iconic lineage of mushroom-forming fungi: is preadaptation a requirement?</title>
        <authorList>
            <consortium name="DOE Joint Genome Institute"/>
            <person name="Looney B.P."/>
            <person name="Miyauchi S."/>
            <person name="Morin E."/>
            <person name="Drula E."/>
            <person name="Courty P.E."/>
            <person name="Chicoki N."/>
            <person name="Fauchery L."/>
            <person name="Kohler A."/>
            <person name="Kuo A."/>
            <person name="LaButti K."/>
            <person name="Pangilinan J."/>
            <person name="Lipzen A."/>
            <person name="Riley R."/>
            <person name="Andreopoulos W."/>
            <person name="He G."/>
            <person name="Johnson J."/>
            <person name="Barry K.W."/>
            <person name="Grigoriev I.V."/>
            <person name="Nagy L."/>
            <person name="Hibbett D."/>
            <person name="Henrissat B."/>
            <person name="Matheny P.B."/>
            <person name="Labbe J."/>
            <person name="Martin A.F."/>
        </authorList>
    </citation>
    <scope>NUCLEOTIDE SEQUENCE</scope>
    <source>
        <strain evidence="1">BPL698</strain>
    </source>
</reference>
<proteinExistence type="predicted"/>